<evidence type="ECO:0000313" key="2">
    <source>
        <dbReference type="Proteomes" id="UP000499080"/>
    </source>
</evidence>
<name>A0A4Y2FZU6_ARAVE</name>
<sequence>MLRVRVHRQAEKIEIPKYLYENRPVGEISLTSRIIENDVLFQEYSRKNEAEVTRETACLQISSTSGQKATNNNRNSTNNNTQCLTADQFALREKRSSTRTRLQRDPKDVQSHHHLSNSDIYRVLCRADWFTRTSLEQSVCFHS</sequence>
<reference evidence="1 2" key="1">
    <citation type="journal article" date="2019" name="Sci. Rep.">
        <title>Orb-weaving spider Araneus ventricosus genome elucidates the spidroin gene catalogue.</title>
        <authorList>
            <person name="Kono N."/>
            <person name="Nakamura H."/>
            <person name="Ohtoshi R."/>
            <person name="Moran D.A.P."/>
            <person name="Shinohara A."/>
            <person name="Yoshida Y."/>
            <person name="Fujiwara M."/>
            <person name="Mori M."/>
            <person name="Tomita M."/>
            <person name="Arakawa K."/>
        </authorList>
    </citation>
    <scope>NUCLEOTIDE SEQUENCE [LARGE SCALE GENOMIC DNA]</scope>
</reference>
<protein>
    <submittedName>
        <fullName evidence="1">Uncharacterized protein</fullName>
    </submittedName>
</protein>
<dbReference type="Proteomes" id="UP000499080">
    <property type="component" value="Unassembled WGS sequence"/>
</dbReference>
<proteinExistence type="predicted"/>
<keyword evidence="2" id="KW-1185">Reference proteome</keyword>
<gene>
    <name evidence="1" type="ORF">AVEN_168270_1</name>
</gene>
<evidence type="ECO:0000313" key="1">
    <source>
        <dbReference type="EMBL" id="GBM45184.1"/>
    </source>
</evidence>
<dbReference type="EMBL" id="BGPR01001091">
    <property type="protein sequence ID" value="GBM45184.1"/>
    <property type="molecule type" value="Genomic_DNA"/>
</dbReference>
<organism evidence="1 2">
    <name type="scientific">Araneus ventricosus</name>
    <name type="common">Orbweaver spider</name>
    <name type="synonym">Epeira ventricosa</name>
    <dbReference type="NCBI Taxonomy" id="182803"/>
    <lineage>
        <taxon>Eukaryota</taxon>
        <taxon>Metazoa</taxon>
        <taxon>Ecdysozoa</taxon>
        <taxon>Arthropoda</taxon>
        <taxon>Chelicerata</taxon>
        <taxon>Arachnida</taxon>
        <taxon>Araneae</taxon>
        <taxon>Araneomorphae</taxon>
        <taxon>Entelegynae</taxon>
        <taxon>Araneoidea</taxon>
        <taxon>Araneidae</taxon>
        <taxon>Araneus</taxon>
    </lineage>
</organism>
<comment type="caution">
    <text evidence="1">The sequence shown here is derived from an EMBL/GenBank/DDBJ whole genome shotgun (WGS) entry which is preliminary data.</text>
</comment>
<dbReference type="AlphaFoldDB" id="A0A4Y2FZU6"/>
<accession>A0A4Y2FZU6</accession>